<organism evidence="1 2">
    <name type="scientific">Liparis tanakae</name>
    <name type="common">Tanaka's snailfish</name>
    <dbReference type="NCBI Taxonomy" id="230148"/>
    <lineage>
        <taxon>Eukaryota</taxon>
        <taxon>Metazoa</taxon>
        <taxon>Chordata</taxon>
        <taxon>Craniata</taxon>
        <taxon>Vertebrata</taxon>
        <taxon>Euteleostomi</taxon>
        <taxon>Actinopterygii</taxon>
        <taxon>Neopterygii</taxon>
        <taxon>Teleostei</taxon>
        <taxon>Neoteleostei</taxon>
        <taxon>Acanthomorphata</taxon>
        <taxon>Eupercaria</taxon>
        <taxon>Perciformes</taxon>
        <taxon>Cottioidei</taxon>
        <taxon>Cottales</taxon>
        <taxon>Liparidae</taxon>
        <taxon>Liparis</taxon>
    </lineage>
</organism>
<gene>
    <name evidence="1" type="ORF">EYF80_048237</name>
</gene>
<keyword evidence="2" id="KW-1185">Reference proteome</keyword>
<reference evidence="1 2" key="1">
    <citation type="submission" date="2019-03" db="EMBL/GenBank/DDBJ databases">
        <title>First draft genome of Liparis tanakae, snailfish: a comprehensive survey of snailfish specific genes.</title>
        <authorList>
            <person name="Kim W."/>
            <person name="Song I."/>
            <person name="Jeong J.-H."/>
            <person name="Kim D."/>
            <person name="Kim S."/>
            <person name="Ryu S."/>
            <person name="Song J.Y."/>
            <person name="Lee S.K."/>
        </authorList>
    </citation>
    <scope>NUCLEOTIDE SEQUENCE [LARGE SCALE GENOMIC DNA]</scope>
    <source>
        <tissue evidence="1">Muscle</tissue>
    </source>
</reference>
<sequence>MQIRVFLETKPLRYFVPSDTLRRLLEWPFPQAPRPRSGAMLVAIKMPACSGKLAKGGACDVIQEVSD</sequence>
<comment type="caution">
    <text evidence="1">The sequence shown here is derived from an EMBL/GenBank/DDBJ whole genome shotgun (WGS) entry which is preliminary data.</text>
</comment>
<protein>
    <submittedName>
        <fullName evidence="1">Uncharacterized protein</fullName>
    </submittedName>
</protein>
<accession>A0A4Z2FLD5</accession>
<evidence type="ECO:0000313" key="1">
    <source>
        <dbReference type="EMBL" id="TNN41594.1"/>
    </source>
</evidence>
<proteinExistence type="predicted"/>
<evidence type="ECO:0000313" key="2">
    <source>
        <dbReference type="Proteomes" id="UP000314294"/>
    </source>
</evidence>
<name>A0A4Z2FLD5_9TELE</name>
<dbReference type="EMBL" id="SRLO01001095">
    <property type="protein sequence ID" value="TNN41594.1"/>
    <property type="molecule type" value="Genomic_DNA"/>
</dbReference>
<dbReference type="AlphaFoldDB" id="A0A4Z2FLD5"/>
<dbReference type="Proteomes" id="UP000314294">
    <property type="component" value="Unassembled WGS sequence"/>
</dbReference>